<keyword evidence="2" id="KW-1185">Reference proteome</keyword>
<dbReference type="CDD" id="cd08865">
    <property type="entry name" value="SRPBCC_10"/>
    <property type="match status" value="1"/>
</dbReference>
<dbReference type="Gene3D" id="3.30.530.20">
    <property type="match status" value="1"/>
</dbReference>
<comment type="caution">
    <text evidence="1">The sequence shown here is derived from an EMBL/GenBank/DDBJ whole genome shotgun (WGS) entry which is preliminary data.</text>
</comment>
<organism evidence="1 2">
    <name type="scientific">Gordonia tangerina</name>
    <dbReference type="NCBI Taxonomy" id="2911060"/>
    <lineage>
        <taxon>Bacteria</taxon>
        <taxon>Bacillati</taxon>
        <taxon>Actinomycetota</taxon>
        <taxon>Actinomycetes</taxon>
        <taxon>Mycobacteriales</taxon>
        <taxon>Gordoniaceae</taxon>
        <taxon>Gordonia</taxon>
    </lineage>
</organism>
<protein>
    <submittedName>
        <fullName evidence="1">SRPBCC family protein</fullName>
    </submittedName>
</protein>
<name>A0ABS9DLA1_9ACTN</name>
<dbReference type="InterPro" id="IPR023393">
    <property type="entry name" value="START-like_dom_sf"/>
</dbReference>
<evidence type="ECO:0000313" key="2">
    <source>
        <dbReference type="Proteomes" id="UP001108089"/>
    </source>
</evidence>
<accession>A0ABS9DLA1</accession>
<dbReference type="Proteomes" id="UP001108089">
    <property type="component" value="Unassembled WGS sequence"/>
</dbReference>
<proteinExistence type="predicted"/>
<dbReference type="InterPro" id="IPR019587">
    <property type="entry name" value="Polyketide_cyclase/dehydratase"/>
</dbReference>
<dbReference type="EMBL" id="JAKGCU010000015">
    <property type="protein sequence ID" value="MCF3939851.1"/>
    <property type="molecule type" value="Genomic_DNA"/>
</dbReference>
<reference evidence="1" key="1">
    <citation type="submission" date="2022-01" db="EMBL/GenBank/DDBJ databases">
        <title>Gordonia xiamenensis sp. nov., isolated from surface seawater in Xiamen.</title>
        <authorList>
            <person name="He Y.F."/>
        </authorList>
    </citation>
    <scope>NUCLEOTIDE SEQUENCE</scope>
    <source>
        <strain evidence="1">GW1C4-4</strain>
    </source>
</reference>
<sequence length="146" mass="16674">MVDVITHITIRRPVADVATYAQDPANATHWYANIESSRMRTPPPLAVGSQIAFVAHFLGRRLEYTYDVVEMVPEHRFVMRTSDGPFEMETTYEWERLDTESTRMSLRNRGQPTGFGAVAAPFMACAMRRANTKDLRRLKAVLEHSD</sequence>
<gene>
    <name evidence="1" type="ORF">L1892_15850</name>
</gene>
<dbReference type="RefSeq" id="WP_235724574.1">
    <property type="nucleotide sequence ID" value="NZ_JAKGCU010000015.1"/>
</dbReference>
<dbReference type="Pfam" id="PF10604">
    <property type="entry name" value="Polyketide_cyc2"/>
    <property type="match status" value="1"/>
</dbReference>
<evidence type="ECO:0000313" key="1">
    <source>
        <dbReference type="EMBL" id="MCF3939851.1"/>
    </source>
</evidence>
<dbReference type="SUPFAM" id="SSF55961">
    <property type="entry name" value="Bet v1-like"/>
    <property type="match status" value="1"/>
</dbReference>